<dbReference type="RefSeq" id="WP_096165106.1">
    <property type="nucleotide sequence ID" value="NZ_BAAAIQ010000011.1"/>
</dbReference>
<dbReference type="GeneID" id="95327521"/>
<accession>A0A2A3YNJ7</accession>
<name>A0A2A3YNJ7_9MICO</name>
<keyword evidence="1" id="KW-1133">Transmembrane helix</keyword>
<organism evidence="2 3">
    <name type="scientific">Brachybacterium alimentarium</name>
    <dbReference type="NCBI Taxonomy" id="47845"/>
    <lineage>
        <taxon>Bacteria</taxon>
        <taxon>Bacillati</taxon>
        <taxon>Actinomycetota</taxon>
        <taxon>Actinomycetes</taxon>
        <taxon>Micrococcales</taxon>
        <taxon>Dermabacteraceae</taxon>
        <taxon>Brachybacterium</taxon>
    </lineage>
</organism>
<sequence>MRPVLDIRAHLDTRSAAILMAISLLLIVAFAALGGFVQPAVLEDGTSHIDFTGFVLTLPLSLIIPVITVMITAGEWSDGSIQNTFLQRPGRLGVLGSKVIAAIVVVAALLVVSFAAGALATWIGGDLIGNGAVFDSLETVFTTQLASLAATLLFSLAMGLALQSTVLGLLAAIGFPFVIATATGIAAITGSETVMDIVSALDLDTAATTLADGSGGAFELIPIALLLVLPGAYGIWRWNHREVG</sequence>
<dbReference type="OrthoDB" id="4792768at2"/>
<dbReference type="AlphaFoldDB" id="A0A2A3YNJ7"/>
<evidence type="ECO:0000256" key="1">
    <source>
        <dbReference type="SAM" id="Phobius"/>
    </source>
</evidence>
<evidence type="ECO:0000313" key="3">
    <source>
        <dbReference type="Proteomes" id="UP000218598"/>
    </source>
</evidence>
<keyword evidence="1" id="KW-0472">Membrane</keyword>
<proteinExistence type="predicted"/>
<feature type="transmembrane region" description="Helical" evidence="1">
    <location>
        <begin position="143"/>
        <end position="162"/>
    </location>
</feature>
<comment type="caution">
    <text evidence="2">The sequence shown here is derived from an EMBL/GenBank/DDBJ whole genome shotgun (WGS) entry which is preliminary data.</text>
</comment>
<dbReference type="EMBL" id="NRGR01000004">
    <property type="protein sequence ID" value="PCC40843.1"/>
    <property type="molecule type" value="Genomic_DNA"/>
</dbReference>
<gene>
    <name evidence="2" type="ORF">CIK66_00940</name>
</gene>
<dbReference type="Proteomes" id="UP000218598">
    <property type="component" value="Unassembled WGS sequence"/>
</dbReference>
<evidence type="ECO:0000313" key="2">
    <source>
        <dbReference type="EMBL" id="PCC40843.1"/>
    </source>
</evidence>
<keyword evidence="3" id="KW-1185">Reference proteome</keyword>
<keyword evidence="1" id="KW-0812">Transmembrane</keyword>
<feature type="transmembrane region" description="Helical" evidence="1">
    <location>
        <begin position="16"/>
        <end position="41"/>
    </location>
</feature>
<feature type="transmembrane region" description="Helical" evidence="1">
    <location>
        <begin position="169"/>
        <end position="189"/>
    </location>
</feature>
<protein>
    <submittedName>
        <fullName evidence="2">ABC transporter permease</fullName>
    </submittedName>
</protein>
<feature type="transmembrane region" description="Helical" evidence="1">
    <location>
        <begin position="217"/>
        <end position="236"/>
    </location>
</feature>
<feature type="transmembrane region" description="Helical" evidence="1">
    <location>
        <begin position="53"/>
        <end position="74"/>
    </location>
</feature>
<reference evidence="2 3" key="1">
    <citation type="journal article" date="2017" name="Elife">
        <title>Extensive horizontal gene transfer in cheese-associated bacteria.</title>
        <authorList>
            <person name="Bonham K.S."/>
            <person name="Wolfe B.E."/>
            <person name="Dutton R.J."/>
        </authorList>
    </citation>
    <scope>NUCLEOTIDE SEQUENCE [LARGE SCALE GENOMIC DNA]</scope>
    <source>
        <strain evidence="2 3">341_9</strain>
    </source>
</reference>
<feature type="transmembrane region" description="Helical" evidence="1">
    <location>
        <begin position="95"/>
        <end position="123"/>
    </location>
</feature>